<feature type="transmembrane region" description="Helical" evidence="1">
    <location>
        <begin position="160"/>
        <end position="179"/>
    </location>
</feature>
<feature type="transmembrane region" description="Helical" evidence="1">
    <location>
        <begin position="7"/>
        <end position="26"/>
    </location>
</feature>
<feature type="transmembrane region" description="Helical" evidence="1">
    <location>
        <begin position="355"/>
        <end position="373"/>
    </location>
</feature>
<feature type="transmembrane region" description="Helical" evidence="1">
    <location>
        <begin position="87"/>
        <end position="107"/>
    </location>
</feature>
<reference evidence="2 3" key="1">
    <citation type="submission" date="2016-09" db="EMBL/GenBank/DDBJ databases">
        <title>Lactic acid bacteria from MAP meat Genome sequencing and assembly.</title>
        <authorList>
            <person name="Behr J."/>
            <person name="Hilgarth M."/>
            <person name="Vogel R.F."/>
        </authorList>
    </citation>
    <scope>NUCLEOTIDE SEQUENCE [LARGE SCALE GENOMIC DNA]</scope>
    <source>
        <strain evidence="2 3">TMW21615</strain>
    </source>
</reference>
<dbReference type="EMBL" id="CP017195">
    <property type="protein sequence ID" value="QDJ28942.1"/>
    <property type="molecule type" value="Genomic_DNA"/>
</dbReference>
<feature type="transmembrane region" description="Helical" evidence="1">
    <location>
        <begin position="326"/>
        <end position="346"/>
    </location>
</feature>
<feature type="transmembrane region" description="Helical" evidence="1">
    <location>
        <begin position="63"/>
        <end position="81"/>
    </location>
</feature>
<organism evidence="2 3">
    <name type="scientific">Pseudolactococcus paracarnosus</name>
    <dbReference type="NCBI Taxonomy" id="2749962"/>
    <lineage>
        <taxon>Bacteria</taxon>
        <taxon>Bacillati</taxon>
        <taxon>Bacillota</taxon>
        <taxon>Bacilli</taxon>
        <taxon>Lactobacillales</taxon>
        <taxon>Streptococcaceae</taxon>
        <taxon>Pseudolactococcus</taxon>
    </lineage>
</organism>
<name>A0A7L4WID5_9LACT</name>
<feature type="transmembrane region" description="Helical" evidence="1">
    <location>
        <begin position="209"/>
        <end position="225"/>
    </location>
</feature>
<evidence type="ECO:0008006" key="4">
    <source>
        <dbReference type="Google" id="ProtNLM"/>
    </source>
</evidence>
<sequence length="400" mass="47048">MKNKIIINYYTMFLGLIIFFNLQGFYLFSSSLFTDSISLILEITFFVFVMFSGNNTTIQKSDILFIMPIVFVFTSSIMANFDYLQPLWMGIIAQRSWVMSILMFFPIKKIIGTKKVNSNDIYKLLDKLNIVYIFLIFIQYFIGDHVTILHVLTKERYDNIRIYVTISFIMISYFVHLVRIIERKKINFKSIFFIITPILIQFLITKSRMAVLALILVTIFLILTSQRNYRKYSLLGVATLGIVISLFTTIGKEILSLITGNNINITDDTSQIREIGREFFLRQINIDWIHKVFGAGYVNINWGQSFFMSQYDKGIYPADNGIFGILFYYGYFFLIYLIIIYVLILIKAWERHKEVFYFLLLGILGIFSLYPDIYMNNIAFSLVCAIVYEKREKITFERIK</sequence>
<dbReference type="KEGG" id="lpaa:BHS01_10670"/>
<feature type="transmembrane region" description="Helical" evidence="1">
    <location>
        <begin position="128"/>
        <end position="148"/>
    </location>
</feature>
<dbReference type="Proteomes" id="UP000516280">
    <property type="component" value="Chromosome"/>
</dbReference>
<feature type="transmembrane region" description="Helical" evidence="1">
    <location>
        <begin position="232"/>
        <end position="251"/>
    </location>
</feature>
<protein>
    <recommendedName>
        <fullName evidence="4">Polysaccharide polymerase</fullName>
    </recommendedName>
</protein>
<accession>A0A7L4WID5</accession>
<keyword evidence="1" id="KW-1133">Transmembrane helix</keyword>
<gene>
    <name evidence="2" type="ORF">BHS01_10670</name>
</gene>
<proteinExistence type="predicted"/>
<evidence type="ECO:0000313" key="3">
    <source>
        <dbReference type="Proteomes" id="UP000516280"/>
    </source>
</evidence>
<evidence type="ECO:0000313" key="2">
    <source>
        <dbReference type="EMBL" id="QDJ28942.1"/>
    </source>
</evidence>
<feature type="transmembrane region" description="Helical" evidence="1">
    <location>
        <begin position="186"/>
        <end position="203"/>
    </location>
</feature>
<keyword evidence="1" id="KW-0812">Transmembrane</keyword>
<feature type="transmembrane region" description="Helical" evidence="1">
    <location>
        <begin position="32"/>
        <end position="51"/>
    </location>
</feature>
<evidence type="ECO:0000256" key="1">
    <source>
        <dbReference type="SAM" id="Phobius"/>
    </source>
</evidence>
<dbReference type="AlphaFoldDB" id="A0A7L4WID5"/>
<dbReference type="RefSeq" id="WP_188348007.1">
    <property type="nucleotide sequence ID" value="NZ_CP017195.1"/>
</dbReference>
<keyword evidence="1" id="KW-0472">Membrane</keyword>